<feature type="signal peptide" evidence="1">
    <location>
        <begin position="1"/>
        <end position="27"/>
    </location>
</feature>
<evidence type="ECO:0000256" key="1">
    <source>
        <dbReference type="SAM" id="SignalP"/>
    </source>
</evidence>
<sequence>MSLRTAMNLGRAALFSALLACTAPSFAQDAPSALPAGLRPYYDTLLAEGEWGAVLNLQRLGLEAIDQGHLDVAERAFDAALERIELIYANSDSAKKARSLWSAEGSKDFKGEPYERAMTYYYRGLLFMAGGDYENARASFRSAEYQDTISGHETYAGDFGMMSLLSGWSSTCAGDAGLAADFYQRAATQKPEGLKAPEKGLTTLVLVESGTSPVKTATGSYGEAMQLKAGDNPFVSAHAGTQELPLLGDLGWQASTLGGRQVDAILDGKASFRKGTEAVAGIGIQGATMAVSLNDGGGAAGALAVVGIAAVLVSSASKPKADIRYWDNLPDRIYGTFVKGGAKTALSIAEQTADGERYPIAAPVIDRTAGACRLVLYRAREPGALRVQAVSNLSAGERKSLQKRNETRDVAFRNEMERRFVSNDEALAGGE</sequence>
<proteinExistence type="predicted"/>
<dbReference type="AlphaFoldDB" id="A0A3D8VDJ4"/>
<keyword evidence="1" id="KW-0732">Signal</keyword>
<protein>
    <recommendedName>
        <fullName evidence="4">Tetratricopeptide repeat protein</fullName>
    </recommendedName>
</protein>
<organism evidence="2 3">
    <name type="scientific">Lysobacter soli</name>
    <dbReference type="NCBI Taxonomy" id="453783"/>
    <lineage>
        <taxon>Bacteria</taxon>
        <taxon>Pseudomonadati</taxon>
        <taxon>Pseudomonadota</taxon>
        <taxon>Gammaproteobacteria</taxon>
        <taxon>Lysobacterales</taxon>
        <taxon>Lysobacteraceae</taxon>
        <taxon>Lysobacter</taxon>
    </lineage>
</organism>
<comment type="caution">
    <text evidence="2">The sequence shown here is derived from an EMBL/GenBank/DDBJ whole genome shotgun (WGS) entry which is preliminary data.</text>
</comment>
<name>A0A3D8VDJ4_9GAMM</name>
<dbReference type="SUPFAM" id="SSF48452">
    <property type="entry name" value="TPR-like"/>
    <property type="match status" value="1"/>
</dbReference>
<evidence type="ECO:0000313" key="2">
    <source>
        <dbReference type="EMBL" id="RDY67473.1"/>
    </source>
</evidence>
<feature type="chain" id="PRO_5017769108" description="Tetratricopeptide repeat protein" evidence="1">
    <location>
        <begin position="28"/>
        <end position="431"/>
    </location>
</feature>
<dbReference type="RefSeq" id="WP_115842240.1">
    <property type="nucleotide sequence ID" value="NZ_CP183976.1"/>
</dbReference>
<evidence type="ECO:0008006" key="4">
    <source>
        <dbReference type="Google" id="ProtNLM"/>
    </source>
</evidence>
<accession>A0A3D8VDJ4</accession>
<dbReference type="Proteomes" id="UP000256829">
    <property type="component" value="Unassembled WGS sequence"/>
</dbReference>
<keyword evidence="3" id="KW-1185">Reference proteome</keyword>
<dbReference type="EMBL" id="QTJR01000005">
    <property type="protein sequence ID" value="RDY67473.1"/>
    <property type="molecule type" value="Genomic_DNA"/>
</dbReference>
<dbReference type="InterPro" id="IPR011990">
    <property type="entry name" value="TPR-like_helical_dom_sf"/>
</dbReference>
<reference evidence="2 3" key="1">
    <citation type="submission" date="2018-08" db="EMBL/GenBank/DDBJ databases">
        <title>Lysobacter soli KCTC 22011, whole genome shotgun sequence.</title>
        <authorList>
            <person name="Zhang X."/>
            <person name="Feng G."/>
            <person name="Zhu H."/>
        </authorList>
    </citation>
    <scope>NUCLEOTIDE SEQUENCE [LARGE SCALE GENOMIC DNA]</scope>
    <source>
        <strain evidence="2 3">KCTC 22011</strain>
    </source>
</reference>
<dbReference type="Gene3D" id="1.25.40.10">
    <property type="entry name" value="Tetratricopeptide repeat domain"/>
    <property type="match status" value="1"/>
</dbReference>
<gene>
    <name evidence="2" type="ORF">DX912_09385</name>
</gene>
<evidence type="ECO:0000313" key="3">
    <source>
        <dbReference type="Proteomes" id="UP000256829"/>
    </source>
</evidence>